<organism evidence="1 2">
    <name type="scientific">Palleronia pontilimi</name>
    <dbReference type="NCBI Taxonomy" id="1964209"/>
    <lineage>
        <taxon>Bacteria</taxon>
        <taxon>Pseudomonadati</taxon>
        <taxon>Pseudomonadota</taxon>
        <taxon>Alphaproteobacteria</taxon>
        <taxon>Rhodobacterales</taxon>
        <taxon>Roseobacteraceae</taxon>
        <taxon>Palleronia</taxon>
    </lineage>
</organism>
<dbReference type="Proteomes" id="UP000642488">
    <property type="component" value="Unassembled WGS sequence"/>
</dbReference>
<gene>
    <name evidence="1" type="ORF">ILP92_07120</name>
</gene>
<sequence>MAMLVNGGTPGRSFGKGSFLAAVTTFWAASASAQVVEGPSLVLFGGQMTDNHWEETLTPWDIDFLGSHFVGLGIGYEWPSRLPRTGIGIEAQMVAHFGRQDHLELNLPLVIRYYPDQPLLPGLESLAFGIGLSRTTKDPQTEIDRDGETSKTLVYWMGELAFNLPSDNTDLILRLHHRSDAYGLMDTDSGSNALALGVRRRF</sequence>
<comment type="caution">
    <text evidence="1">The sequence shown here is derived from an EMBL/GenBank/DDBJ whole genome shotgun (WGS) entry which is preliminary data.</text>
</comment>
<protein>
    <submittedName>
        <fullName evidence="1">Uncharacterized protein</fullName>
    </submittedName>
</protein>
<accession>A0A934M9G4</accession>
<dbReference type="RefSeq" id="WP_198915693.1">
    <property type="nucleotide sequence ID" value="NZ_JAEKPD010000007.1"/>
</dbReference>
<name>A0A934M9G4_9RHOB</name>
<proteinExistence type="predicted"/>
<evidence type="ECO:0000313" key="1">
    <source>
        <dbReference type="EMBL" id="MBJ3762512.1"/>
    </source>
</evidence>
<dbReference type="AlphaFoldDB" id="A0A934M9G4"/>
<dbReference type="EMBL" id="JAEKPD010000007">
    <property type="protein sequence ID" value="MBJ3762512.1"/>
    <property type="molecule type" value="Genomic_DNA"/>
</dbReference>
<reference evidence="1" key="1">
    <citation type="submission" date="2020-12" db="EMBL/GenBank/DDBJ databases">
        <title>Bacterial taxonomy.</title>
        <authorList>
            <person name="Pan X."/>
        </authorList>
    </citation>
    <scope>NUCLEOTIDE SEQUENCE</scope>
    <source>
        <strain evidence="1">KCTC 52957</strain>
    </source>
</reference>
<evidence type="ECO:0000313" key="2">
    <source>
        <dbReference type="Proteomes" id="UP000642488"/>
    </source>
</evidence>
<keyword evidence="2" id="KW-1185">Reference proteome</keyword>